<reference evidence="2 3" key="1">
    <citation type="submission" date="2018-06" db="EMBL/GenBank/DDBJ databases">
        <title>Genomic Encyclopedia of Archaeal and Bacterial Type Strains, Phase II (KMG-II): from individual species to whole genera.</title>
        <authorList>
            <person name="Goeker M."/>
        </authorList>
    </citation>
    <scope>NUCLEOTIDE SEQUENCE [LARGE SCALE GENOMIC DNA]</scope>
    <source>
        <strain evidence="2 3">DSM 15361</strain>
    </source>
</reference>
<organism evidence="2 3">
    <name type="scientific">Mesonia algae</name>
    <dbReference type="NCBI Taxonomy" id="213248"/>
    <lineage>
        <taxon>Bacteria</taxon>
        <taxon>Pseudomonadati</taxon>
        <taxon>Bacteroidota</taxon>
        <taxon>Flavobacteriia</taxon>
        <taxon>Flavobacteriales</taxon>
        <taxon>Flavobacteriaceae</taxon>
        <taxon>Mesonia</taxon>
    </lineage>
</organism>
<keyword evidence="3" id="KW-1185">Reference proteome</keyword>
<dbReference type="RefSeq" id="WP_111539608.1">
    <property type="nucleotide sequence ID" value="NZ_QKYV01000001.1"/>
</dbReference>
<evidence type="ECO:0000313" key="3">
    <source>
        <dbReference type="Proteomes" id="UP000249542"/>
    </source>
</evidence>
<proteinExistence type="predicted"/>
<feature type="signal peptide" evidence="1">
    <location>
        <begin position="1"/>
        <end position="22"/>
    </location>
</feature>
<dbReference type="SUPFAM" id="SSF160574">
    <property type="entry name" value="BT0923-like"/>
    <property type="match status" value="1"/>
</dbReference>
<evidence type="ECO:0000256" key="1">
    <source>
        <dbReference type="SAM" id="SignalP"/>
    </source>
</evidence>
<dbReference type="EMBL" id="QKYV01000001">
    <property type="protein sequence ID" value="PZW43926.1"/>
    <property type="molecule type" value="Genomic_DNA"/>
</dbReference>
<dbReference type="AlphaFoldDB" id="A0A2W7IAJ2"/>
<sequence>MKNLMMTAAAAAMIFATANTNAQSTQAEKTLVKTEVAVQEGFQRIETSNVPDAVKAAVQKDFEGASIAEAYMNKKKEFKLVLESEGAETKTVYANAKGEWIKPSSKMTKMKK</sequence>
<comment type="caution">
    <text evidence="2">The sequence shown here is derived from an EMBL/GenBank/DDBJ whole genome shotgun (WGS) entry which is preliminary data.</text>
</comment>
<evidence type="ECO:0000313" key="2">
    <source>
        <dbReference type="EMBL" id="PZW43926.1"/>
    </source>
</evidence>
<keyword evidence="1" id="KW-0732">Signal</keyword>
<gene>
    <name evidence="2" type="ORF">LX95_00255</name>
</gene>
<feature type="chain" id="PRO_5015932858" description="PepSY domain-containing protein" evidence="1">
    <location>
        <begin position="23"/>
        <end position="112"/>
    </location>
</feature>
<evidence type="ECO:0008006" key="4">
    <source>
        <dbReference type="Google" id="ProtNLM"/>
    </source>
</evidence>
<accession>A0A2W7IAJ2</accession>
<name>A0A2W7IAJ2_9FLAO</name>
<protein>
    <recommendedName>
        <fullName evidence="4">PepSY domain-containing protein</fullName>
    </recommendedName>
</protein>
<dbReference type="Proteomes" id="UP000249542">
    <property type="component" value="Unassembled WGS sequence"/>
</dbReference>